<organism evidence="1 2">
    <name type="scientific">Pomacea canaliculata</name>
    <name type="common">Golden apple snail</name>
    <dbReference type="NCBI Taxonomy" id="400727"/>
    <lineage>
        <taxon>Eukaryota</taxon>
        <taxon>Metazoa</taxon>
        <taxon>Spiralia</taxon>
        <taxon>Lophotrochozoa</taxon>
        <taxon>Mollusca</taxon>
        <taxon>Gastropoda</taxon>
        <taxon>Caenogastropoda</taxon>
        <taxon>Architaenioglossa</taxon>
        <taxon>Ampullarioidea</taxon>
        <taxon>Ampullariidae</taxon>
        <taxon>Pomacea</taxon>
    </lineage>
</organism>
<dbReference type="GO" id="GO:0020037">
    <property type="term" value="F:heme binding"/>
    <property type="evidence" value="ECO:0007669"/>
    <property type="project" value="InterPro"/>
</dbReference>
<proteinExistence type="predicted"/>
<keyword evidence="2" id="KW-1185">Reference proteome</keyword>
<dbReference type="GO" id="GO:0016705">
    <property type="term" value="F:oxidoreductase activity, acting on paired donors, with incorporation or reduction of molecular oxygen"/>
    <property type="evidence" value="ECO:0007669"/>
    <property type="project" value="InterPro"/>
</dbReference>
<evidence type="ECO:0000313" key="1">
    <source>
        <dbReference type="EMBL" id="PVD25686.1"/>
    </source>
</evidence>
<dbReference type="EMBL" id="PZQS01000008">
    <property type="protein sequence ID" value="PVD25686.1"/>
    <property type="molecule type" value="Genomic_DNA"/>
</dbReference>
<dbReference type="SUPFAM" id="SSF48264">
    <property type="entry name" value="Cytochrome P450"/>
    <property type="match status" value="1"/>
</dbReference>
<dbReference type="Proteomes" id="UP000245119">
    <property type="component" value="Linkage Group LG8"/>
</dbReference>
<name>A0A2T7NWZ7_POMCA</name>
<comment type="caution">
    <text evidence="1">The sequence shown here is derived from an EMBL/GenBank/DDBJ whole genome shotgun (WGS) entry which is preliminary data.</text>
</comment>
<dbReference type="AlphaFoldDB" id="A0A2T7NWZ7"/>
<accession>A0A2T7NWZ7</accession>
<sequence>MLSQVHDMEPRHVYQSGNTWTQTSTILGKCKRDQQKADILPAIVNKGLFFTGGSAWKRLRRLMTPTFTAGKLKNSLLQPQTTQEQSNIGEVSVELF</sequence>
<dbReference type="GO" id="GO:0004497">
    <property type="term" value="F:monooxygenase activity"/>
    <property type="evidence" value="ECO:0007669"/>
    <property type="project" value="InterPro"/>
</dbReference>
<evidence type="ECO:0008006" key="3">
    <source>
        <dbReference type="Google" id="ProtNLM"/>
    </source>
</evidence>
<reference evidence="1 2" key="1">
    <citation type="submission" date="2018-04" db="EMBL/GenBank/DDBJ databases">
        <title>The genome of golden apple snail Pomacea canaliculata provides insight into stress tolerance and invasive adaptation.</title>
        <authorList>
            <person name="Liu C."/>
            <person name="Liu B."/>
            <person name="Ren Y."/>
            <person name="Zhang Y."/>
            <person name="Wang H."/>
            <person name="Li S."/>
            <person name="Jiang F."/>
            <person name="Yin L."/>
            <person name="Zhang G."/>
            <person name="Qian W."/>
            <person name="Fan W."/>
        </authorList>
    </citation>
    <scope>NUCLEOTIDE SEQUENCE [LARGE SCALE GENOMIC DNA]</scope>
    <source>
        <strain evidence="1">SZHN2017</strain>
        <tissue evidence="1">Muscle</tissue>
    </source>
</reference>
<protein>
    <recommendedName>
        <fullName evidence="3">Cytochrome P450</fullName>
    </recommendedName>
</protein>
<dbReference type="InterPro" id="IPR036396">
    <property type="entry name" value="Cyt_P450_sf"/>
</dbReference>
<dbReference type="GO" id="GO:0005506">
    <property type="term" value="F:iron ion binding"/>
    <property type="evidence" value="ECO:0007669"/>
    <property type="project" value="InterPro"/>
</dbReference>
<gene>
    <name evidence="1" type="ORF">C0Q70_13345</name>
</gene>
<dbReference type="Gene3D" id="1.10.630.10">
    <property type="entry name" value="Cytochrome P450"/>
    <property type="match status" value="1"/>
</dbReference>
<evidence type="ECO:0000313" key="2">
    <source>
        <dbReference type="Proteomes" id="UP000245119"/>
    </source>
</evidence>